<keyword evidence="2" id="KW-0472">Membrane</keyword>
<name>A0A9D2G443_9FIRM</name>
<organism evidence="3 4">
    <name type="scientific">Candidatus Gallimonas intestinavium</name>
    <dbReference type="NCBI Taxonomy" id="2838603"/>
    <lineage>
        <taxon>Bacteria</taxon>
        <taxon>Bacillati</taxon>
        <taxon>Bacillota</taxon>
        <taxon>Clostridia</taxon>
        <taxon>Candidatus Gallimonas</taxon>
    </lineage>
</organism>
<reference evidence="3" key="2">
    <citation type="submission" date="2021-04" db="EMBL/GenBank/DDBJ databases">
        <authorList>
            <person name="Gilroy R."/>
        </authorList>
    </citation>
    <scope>NUCLEOTIDE SEQUENCE</scope>
    <source>
        <strain evidence="3">ChiW7-2402</strain>
    </source>
</reference>
<gene>
    <name evidence="3" type="ORF">H9964_00035</name>
</gene>
<sequence length="723" mass="81240">MHTFFINTSKTEFKPYDVLFDIHLENKTLVTMQCPLGDWWDEEKGYRACVKTMAGMIDGYVELNNAFNVILYVDLTENAGYTAIPRDPMNQREREEYCEALQRIYRYLFLQSMTHDLIEEGREPKSVLIMFGVDKKHEHGGVVKDAPAPEGINSDLLKLLGIREDAAAEPAGSESGGKAAEPADEIGAKAEAMYRELLELRKQALPAGLNDEFLKDILREWCQTAVQSGVQAASQRVVNLFRDTARENARRASLCMVSAPYDYVAARFDKCIRAMSLLNIAIHLLKCVESNSIYEESADDANGKPKPFITYNAKEIVDLLRKKQTLFSQKEREIKKLETQYTDLGLAPTLYKFDHEKFGLKENGERTDAGVRGVKKPLLETKDNFSDLCKEDEGAQKQGGSAGAQKQGGSDDLEKLIKDANRLKQEHHDFLDKLKRTADTVLSHYAGRSSENNPAMLTTGGYNYCADKKQREQATIETVKDSSETAYRSALREYMGFCARRTVTLTEIDDQYDWFIAKIKRIAQSLKKLKAVSVILLVAMVVIYIPFLVIQAGDIVRNVATMMVAAVSVLVPLVLTALILAVVAASEKKQYGKAWAQFESRSKSAMAGNKNAVEEYNFFLFSVIPALRWVYDYKLDVDYYYDCCIVAKAKLEHHRKKLSEREMAIGNIIADLDAGRGGESRPDGNGEGKPGTEIDYTKPFCTGEKNIAFYSVFTAETLNSLRK</sequence>
<reference evidence="3" key="1">
    <citation type="journal article" date="2021" name="PeerJ">
        <title>Extensive microbial diversity within the chicken gut microbiome revealed by metagenomics and culture.</title>
        <authorList>
            <person name="Gilroy R."/>
            <person name="Ravi A."/>
            <person name="Getino M."/>
            <person name="Pursley I."/>
            <person name="Horton D.L."/>
            <person name="Alikhan N.F."/>
            <person name="Baker D."/>
            <person name="Gharbi K."/>
            <person name="Hall N."/>
            <person name="Watson M."/>
            <person name="Adriaenssens E.M."/>
            <person name="Foster-Nyarko E."/>
            <person name="Jarju S."/>
            <person name="Secka A."/>
            <person name="Antonio M."/>
            <person name="Oren A."/>
            <person name="Chaudhuri R.R."/>
            <person name="La Ragione R."/>
            <person name="Hildebrand F."/>
            <person name="Pallen M.J."/>
        </authorList>
    </citation>
    <scope>NUCLEOTIDE SEQUENCE</scope>
    <source>
        <strain evidence="3">ChiW7-2402</strain>
    </source>
</reference>
<evidence type="ECO:0000313" key="3">
    <source>
        <dbReference type="EMBL" id="HIZ71951.1"/>
    </source>
</evidence>
<accession>A0A9D2G443</accession>
<feature type="coiled-coil region" evidence="1">
    <location>
        <begin position="406"/>
        <end position="433"/>
    </location>
</feature>
<feature type="transmembrane region" description="Helical" evidence="2">
    <location>
        <begin position="562"/>
        <end position="585"/>
    </location>
</feature>
<evidence type="ECO:0000256" key="2">
    <source>
        <dbReference type="SAM" id="Phobius"/>
    </source>
</evidence>
<keyword evidence="1" id="KW-0175">Coiled coil</keyword>
<dbReference type="EMBL" id="DXBB01000002">
    <property type="protein sequence ID" value="HIZ71951.1"/>
    <property type="molecule type" value="Genomic_DNA"/>
</dbReference>
<protein>
    <submittedName>
        <fullName evidence="3">Uncharacterized protein</fullName>
    </submittedName>
</protein>
<feature type="transmembrane region" description="Helical" evidence="2">
    <location>
        <begin position="529"/>
        <end position="550"/>
    </location>
</feature>
<evidence type="ECO:0000256" key="1">
    <source>
        <dbReference type="SAM" id="Coils"/>
    </source>
</evidence>
<evidence type="ECO:0000313" key="4">
    <source>
        <dbReference type="Proteomes" id="UP000824102"/>
    </source>
</evidence>
<comment type="caution">
    <text evidence="3">The sequence shown here is derived from an EMBL/GenBank/DDBJ whole genome shotgun (WGS) entry which is preliminary data.</text>
</comment>
<proteinExistence type="predicted"/>
<keyword evidence="2" id="KW-1133">Transmembrane helix</keyword>
<dbReference type="Proteomes" id="UP000824102">
    <property type="component" value="Unassembled WGS sequence"/>
</dbReference>
<dbReference type="AlphaFoldDB" id="A0A9D2G443"/>
<keyword evidence="2" id="KW-0812">Transmembrane</keyword>